<organism evidence="7 8">
    <name type="scientific">Coptis chinensis</name>
    <dbReference type="NCBI Taxonomy" id="261450"/>
    <lineage>
        <taxon>Eukaryota</taxon>
        <taxon>Viridiplantae</taxon>
        <taxon>Streptophyta</taxon>
        <taxon>Embryophyta</taxon>
        <taxon>Tracheophyta</taxon>
        <taxon>Spermatophyta</taxon>
        <taxon>Magnoliopsida</taxon>
        <taxon>Ranunculales</taxon>
        <taxon>Ranunculaceae</taxon>
        <taxon>Coptidoideae</taxon>
        <taxon>Coptis</taxon>
    </lineage>
</organism>
<gene>
    <name evidence="7" type="ORF">IFM89_005294</name>
</gene>
<reference evidence="7 8" key="1">
    <citation type="submission" date="2020-10" db="EMBL/GenBank/DDBJ databases">
        <title>The Coptis chinensis genome and diversification of protoberbering-type alkaloids.</title>
        <authorList>
            <person name="Wang B."/>
            <person name="Shu S."/>
            <person name="Song C."/>
            <person name="Liu Y."/>
        </authorList>
    </citation>
    <scope>NUCLEOTIDE SEQUENCE [LARGE SCALE GENOMIC DNA]</scope>
    <source>
        <strain evidence="7">HL-2020</strain>
        <tissue evidence="7">Leaf</tissue>
    </source>
</reference>
<accession>A0A835IW68</accession>
<feature type="transmembrane region" description="Helical" evidence="6">
    <location>
        <begin position="49"/>
        <end position="70"/>
    </location>
</feature>
<sequence length="178" mass="20438">MGFVQLFMCVATSFHGVAWPLITLIYPLYASVRAIESNSHAENKKWLTYWVLYGLIMVFEFTYAVLIEWLPLWPVIKLMVTCWLVVPSSDGAVHAYNHFVRPCFSVNTHAFGDWLKTQKDKFGVGKSNDFLLHVQLYVQENGFEALEKVIFSKVTRTLSRISLFFEGILLFSTGRQGT</sequence>
<dbReference type="Proteomes" id="UP000631114">
    <property type="component" value="Unassembled WGS sequence"/>
</dbReference>
<evidence type="ECO:0000256" key="2">
    <source>
        <dbReference type="ARBA" id="ARBA00008573"/>
    </source>
</evidence>
<dbReference type="OrthoDB" id="434647at2759"/>
<dbReference type="AlphaFoldDB" id="A0A835IW68"/>
<evidence type="ECO:0000256" key="5">
    <source>
        <dbReference type="ARBA" id="ARBA00023136"/>
    </source>
</evidence>
<comment type="similarity">
    <text evidence="2 6">Belongs to the DP1 family.</text>
</comment>
<name>A0A835IW68_9MAGN</name>
<keyword evidence="5 6" id="KW-0472">Membrane</keyword>
<dbReference type="EMBL" id="JADFTS010000001">
    <property type="protein sequence ID" value="KAF9623787.1"/>
    <property type="molecule type" value="Genomic_DNA"/>
</dbReference>
<proteinExistence type="inferred from homology"/>
<evidence type="ECO:0000256" key="3">
    <source>
        <dbReference type="ARBA" id="ARBA00022692"/>
    </source>
</evidence>
<evidence type="ECO:0000313" key="7">
    <source>
        <dbReference type="EMBL" id="KAF9623787.1"/>
    </source>
</evidence>
<evidence type="ECO:0000256" key="1">
    <source>
        <dbReference type="ARBA" id="ARBA00004141"/>
    </source>
</evidence>
<feature type="transmembrane region" description="Helical" evidence="6">
    <location>
        <begin position="7"/>
        <end position="29"/>
    </location>
</feature>
<dbReference type="InterPro" id="IPR004345">
    <property type="entry name" value="TB2_DP1_HVA22"/>
</dbReference>
<evidence type="ECO:0000313" key="8">
    <source>
        <dbReference type="Proteomes" id="UP000631114"/>
    </source>
</evidence>
<keyword evidence="3 6" id="KW-0812">Transmembrane</keyword>
<dbReference type="Pfam" id="PF03134">
    <property type="entry name" value="TB2_DP1_HVA22"/>
    <property type="match status" value="1"/>
</dbReference>
<comment type="subcellular location">
    <subcellularLocation>
        <location evidence="1 6">Membrane</location>
        <topology evidence="1 6">Multi-pass membrane protein</topology>
    </subcellularLocation>
</comment>
<keyword evidence="4 6" id="KW-1133">Transmembrane helix</keyword>
<comment type="caution">
    <text evidence="7">The sequence shown here is derived from an EMBL/GenBank/DDBJ whole genome shotgun (WGS) entry which is preliminary data.</text>
</comment>
<dbReference type="PANTHER" id="PTHR12300:SF161">
    <property type="entry name" value="RECEPTOR EXPRESSION-ENHANCING PROTEIN"/>
    <property type="match status" value="1"/>
</dbReference>
<evidence type="ECO:0000256" key="6">
    <source>
        <dbReference type="RuleBase" id="RU362006"/>
    </source>
</evidence>
<evidence type="ECO:0000256" key="4">
    <source>
        <dbReference type="ARBA" id="ARBA00022989"/>
    </source>
</evidence>
<dbReference type="GO" id="GO:0016020">
    <property type="term" value="C:membrane"/>
    <property type="evidence" value="ECO:0007669"/>
    <property type="project" value="UniProtKB-SubCell"/>
</dbReference>
<keyword evidence="8" id="KW-1185">Reference proteome</keyword>
<protein>
    <recommendedName>
        <fullName evidence="6">HVA22-like protein</fullName>
    </recommendedName>
</protein>
<dbReference type="PANTHER" id="PTHR12300">
    <property type="entry name" value="HVA22-LIKE PROTEINS"/>
    <property type="match status" value="1"/>
</dbReference>